<organism evidence="8">
    <name type="scientific">Guillardia theta</name>
    <name type="common">Cryptophyte</name>
    <name type="synonym">Cryptomonas phi</name>
    <dbReference type="NCBI Taxonomy" id="55529"/>
    <lineage>
        <taxon>Eukaryota</taxon>
        <taxon>Cryptophyceae</taxon>
        <taxon>Pyrenomonadales</taxon>
        <taxon>Geminigeraceae</taxon>
        <taxon>Guillardia</taxon>
    </lineage>
</organism>
<dbReference type="SMART" id="SM00558">
    <property type="entry name" value="JmjC"/>
    <property type="match status" value="1"/>
</dbReference>
<name>A0A7S4K5J7_GUITH</name>
<dbReference type="InterPro" id="IPR050910">
    <property type="entry name" value="JMJD6_ArgDemeth/LysHydrox"/>
</dbReference>
<dbReference type="FunFam" id="2.60.120.650:FF:000045">
    <property type="entry name" value="F-box protein At1g78280"/>
    <property type="match status" value="1"/>
</dbReference>
<evidence type="ECO:0000256" key="6">
    <source>
        <dbReference type="SAM" id="MobiDB-lite"/>
    </source>
</evidence>
<evidence type="ECO:0000256" key="4">
    <source>
        <dbReference type="ARBA" id="ARBA00023004"/>
    </source>
</evidence>
<dbReference type="Gene3D" id="1.20.1280.50">
    <property type="match status" value="1"/>
</dbReference>
<dbReference type="SUPFAM" id="SSF51197">
    <property type="entry name" value="Clavaminate synthase-like"/>
    <property type="match status" value="1"/>
</dbReference>
<evidence type="ECO:0000313" key="8">
    <source>
        <dbReference type="EMBL" id="CAE2284668.1"/>
    </source>
</evidence>
<evidence type="ECO:0000256" key="1">
    <source>
        <dbReference type="ARBA" id="ARBA00004123"/>
    </source>
</evidence>
<dbReference type="GO" id="GO:0016491">
    <property type="term" value="F:oxidoreductase activity"/>
    <property type="evidence" value="ECO:0007669"/>
    <property type="project" value="UniProtKB-KW"/>
</dbReference>
<dbReference type="InterPro" id="IPR003347">
    <property type="entry name" value="JmjC_dom"/>
</dbReference>
<gene>
    <name evidence="8" type="ORF">GTHE00462_LOCUS9788</name>
</gene>
<protein>
    <recommendedName>
        <fullName evidence="7">JmjC domain-containing protein</fullName>
    </recommendedName>
</protein>
<reference evidence="8" key="1">
    <citation type="submission" date="2021-01" db="EMBL/GenBank/DDBJ databases">
        <authorList>
            <person name="Corre E."/>
            <person name="Pelletier E."/>
            <person name="Niang G."/>
            <person name="Scheremetjew M."/>
            <person name="Finn R."/>
            <person name="Kale V."/>
            <person name="Holt S."/>
            <person name="Cochrane G."/>
            <person name="Meng A."/>
            <person name="Brown T."/>
            <person name="Cohen L."/>
        </authorList>
    </citation>
    <scope>NUCLEOTIDE SEQUENCE</scope>
    <source>
        <strain evidence="8">CCMP 2712</strain>
    </source>
</reference>
<sequence length="513" mass="59156">MVKTVTMEGEPERKRARHGDEEEREALEEDVNPYGIKPEGNLFDCDVAMENKLTASLGMFRRLHDKTILHILSFLDHHALCRLSSVSVGMYCFSHHTNIWRELTISKFGGDFRFQKCWKETFLKRINSKFPGHKPLRMKDCYSDILFEPWMNANMAIDPSWLTVENVDRRSGLTAQEFVENYEKRNLPVILTDVIPKWPASESWKCENLLKKYADTKFRVSATMDMKLEDFLDYCNHAREERPLYLFEKNFATKCPDMAQEYSIPPQFDEDLMRVLGEDKRPDYRWLIIGPERSGSSFHVDPNYNFAWNATIQGRKKWILYPPHIMPPGVMPQGSDGAQQQQEISLLQWFVKYYHEEDDSSNKRLECVTKAGELMYVPRGWWHCVLNLEPCVALTHNVVTQQNLPLVLDFFSQATPCEAGKGCRGSDGDVPTSVIFPYQDQKGGGVVYGSCRCMSRKLRLLEALEEGLAPVVPAKMAEWKEKKSNKNKEDSKASLWTNLVESSTSTSSFSFGF</sequence>
<feature type="compositionally biased region" description="Basic and acidic residues" evidence="6">
    <location>
        <begin position="10"/>
        <end position="21"/>
    </location>
</feature>
<keyword evidence="4" id="KW-0408">Iron</keyword>
<dbReference type="EMBL" id="HBKN01012588">
    <property type="protein sequence ID" value="CAE2284668.1"/>
    <property type="molecule type" value="Transcribed_RNA"/>
</dbReference>
<dbReference type="Pfam" id="PF13621">
    <property type="entry name" value="Cupin_8"/>
    <property type="match status" value="1"/>
</dbReference>
<keyword evidence="3" id="KW-0560">Oxidoreductase</keyword>
<evidence type="ECO:0000256" key="5">
    <source>
        <dbReference type="ARBA" id="ARBA00023242"/>
    </source>
</evidence>
<dbReference type="Gene3D" id="2.60.120.650">
    <property type="entry name" value="Cupin"/>
    <property type="match status" value="1"/>
</dbReference>
<dbReference type="GO" id="GO:0046872">
    <property type="term" value="F:metal ion binding"/>
    <property type="evidence" value="ECO:0007669"/>
    <property type="project" value="UniProtKB-KW"/>
</dbReference>
<proteinExistence type="predicted"/>
<evidence type="ECO:0000256" key="3">
    <source>
        <dbReference type="ARBA" id="ARBA00023002"/>
    </source>
</evidence>
<dbReference type="PANTHER" id="PTHR12480">
    <property type="entry name" value="ARGININE DEMETHYLASE AND LYSYL-HYDROXYLASE JMJD"/>
    <property type="match status" value="1"/>
</dbReference>
<dbReference type="GO" id="GO:0000987">
    <property type="term" value="F:cis-regulatory region sequence-specific DNA binding"/>
    <property type="evidence" value="ECO:0007669"/>
    <property type="project" value="TreeGrafter"/>
</dbReference>
<dbReference type="PROSITE" id="PS51184">
    <property type="entry name" value="JMJC"/>
    <property type="match status" value="1"/>
</dbReference>
<dbReference type="InterPro" id="IPR036047">
    <property type="entry name" value="F-box-like_dom_sf"/>
</dbReference>
<dbReference type="GO" id="GO:0005634">
    <property type="term" value="C:nucleus"/>
    <property type="evidence" value="ECO:0007669"/>
    <property type="project" value="UniProtKB-SubCell"/>
</dbReference>
<evidence type="ECO:0000259" key="7">
    <source>
        <dbReference type="PROSITE" id="PS51184"/>
    </source>
</evidence>
<keyword evidence="2" id="KW-0479">Metal-binding</keyword>
<evidence type="ECO:0000256" key="2">
    <source>
        <dbReference type="ARBA" id="ARBA00022723"/>
    </source>
</evidence>
<comment type="subcellular location">
    <subcellularLocation>
        <location evidence="1">Nucleus</location>
    </subcellularLocation>
</comment>
<feature type="region of interest" description="Disordered" evidence="6">
    <location>
        <begin position="1"/>
        <end position="28"/>
    </location>
</feature>
<dbReference type="SUPFAM" id="SSF81383">
    <property type="entry name" value="F-box domain"/>
    <property type="match status" value="1"/>
</dbReference>
<keyword evidence="5" id="KW-0539">Nucleus</keyword>
<feature type="domain" description="JmjC" evidence="7">
    <location>
        <begin position="253"/>
        <end position="415"/>
    </location>
</feature>
<accession>A0A7S4K5J7</accession>
<dbReference type="InterPro" id="IPR041667">
    <property type="entry name" value="Cupin_8"/>
</dbReference>
<dbReference type="AlphaFoldDB" id="A0A7S4K5J7"/>
<dbReference type="PANTHER" id="PTHR12480:SF21">
    <property type="entry name" value="JMJC DOMAIN-CONTAINING PROTEIN 8"/>
    <property type="match status" value="1"/>
</dbReference>